<dbReference type="Proteomes" id="UP000251994">
    <property type="component" value="Chromosome"/>
</dbReference>
<proteinExistence type="predicted"/>
<organism evidence="1 2">
    <name type="scientific">Salmonella enterica</name>
    <name type="common">Salmonella choleraesuis</name>
    <dbReference type="NCBI Taxonomy" id="28901"/>
    <lineage>
        <taxon>Bacteria</taxon>
        <taxon>Pseudomonadati</taxon>
        <taxon>Pseudomonadota</taxon>
        <taxon>Gammaproteobacteria</taxon>
        <taxon>Enterobacterales</taxon>
        <taxon>Enterobacteriaceae</taxon>
        <taxon>Salmonella</taxon>
    </lineage>
</organism>
<name>A0A7U6BHV1_SALER</name>
<protein>
    <submittedName>
        <fullName evidence="1">Recombination protein NinB</fullName>
    </submittedName>
</protein>
<evidence type="ECO:0000313" key="2">
    <source>
        <dbReference type="Proteomes" id="UP000251994"/>
    </source>
</evidence>
<accession>A0A7U6BHV1</accession>
<evidence type="ECO:0000313" key="1">
    <source>
        <dbReference type="EMBL" id="AXD71528.1"/>
    </source>
</evidence>
<dbReference type="SUPFAM" id="SSF103370">
    <property type="entry name" value="NinB"/>
    <property type="match status" value="1"/>
</dbReference>
<dbReference type="AlphaFoldDB" id="A0A7U6BHV1"/>
<reference evidence="1 2" key="1">
    <citation type="submission" date="2018-06" db="EMBL/GenBank/DDBJ databases">
        <title>Completed Genome Sequences of 32 Strains from Various Serotypes of Salmonella enterica.</title>
        <authorList>
            <person name="Nash J.H.E."/>
            <person name="Robertson J."/>
            <person name="Bessonov K."/>
        </authorList>
    </citation>
    <scope>NUCLEOTIDE SEQUENCE [LARGE SCALE GENOMIC DNA]</scope>
    <source>
        <strain evidence="1 2">SA20021456</strain>
    </source>
</reference>
<dbReference type="RefSeq" id="WP_154807607.1">
    <property type="nucleotide sequence ID" value="NZ_CP030219.1"/>
</dbReference>
<dbReference type="InterPro" id="IPR008711">
    <property type="entry name" value="Recombinase_NinB"/>
</dbReference>
<gene>
    <name evidence="1" type="ORF">CHC34_11530</name>
</gene>
<dbReference type="InterPro" id="IPR036619">
    <property type="entry name" value="NinB_sf"/>
</dbReference>
<sequence length="145" mass="16265">MGIKFYLRDDRIRRNLIEYLNKQPLSVDFPLVVSFSDPRRTLPQNALFHALCGDLVRNDVQWADSTWSISSWKAILVSGHAIATGGEGKVISGIEGELVAIRESTAAMGIKRMNSLIEYSQAFAVEQGVQLREVRYSGDYFGRLV</sequence>
<dbReference type="Gene3D" id="1.10.3790.10">
    <property type="entry name" value="NinB"/>
    <property type="match status" value="1"/>
</dbReference>
<dbReference type="Pfam" id="PF05772">
    <property type="entry name" value="NinB"/>
    <property type="match status" value="1"/>
</dbReference>
<dbReference type="EMBL" id="CP030219">
    <property type="protein sequence ID" value="AXD71528.1"/>
    <property type="molecule type" value="Genomic_DNA"/>
</dbReference>